<dbReference type="EMBL" id="JACXXJ020000005">
    <property type="protein sequence ID" value="MBF2716900.1"/>
    <property type="molecule type" value="Genomic_DNA"/>
</dbReference>
<dbReference type="Proteomes" id="UP000655037">
    <property type="component" value="Unassembled WGS sequence"/>
</dbReference>
<organism evidence="1 2">
    <name type="scientific">Agrobacterium vitis</name>
    <name type="common">Rhizobium vitis</name>
    <dbReference type="NCBI Taxonomy" id="373"/>
    <lineage>
        <taxon>Bacteria</taxon>
        <taxon>Pseudomonadati</taxon>
        <taxon>Pseudomonadota</taxon>
        <taxon>Alphaproteobacteria</taxon>
        <taxon>Hyphomicrobiales</taxon>
        <taxon>Rhizobiaceae</taxon>
        <taxon>Rhizobium/Agrobacterium group</taxon>
        <taxon>Agrobacterium</taxon>
    </lineage>
</organism>
<proteinExistence type="predicted"/>
<evidence type="ECO:0000313" key="1">
    <source>
        <dbReference type="EMBL" id="MBF2716900.1"/>
    </source>
</evidence>
<accession>A0AAE2UWP4</accession>
<gene>
    <name evidence="1" type="ORF">IEI95_022055</name>
</gene>
<evidence type="ECO:0000313" key="2">
    <source>
        <dbReference type="Proteomes" id="UP000655037"/>
    </source>
</evidence>
<reference evidence="1" key="1">
    <citation type="submission" date="2020-11" db="EMBL/GenBank/DDBJ databases">
        <title>Agrobacterium vitis strain K377 genome.</title>
        <authorList>
            <person name="Xi H."/>
        </authorList>
    </citation>
    <scope>NUCLEOTIDE SEQUENCE</scope>
    <source>
        <strain evidence="1">K377</strain>
    </source>
</reference>
<comment type="caution">
    <text evidence="1">The sequence shown here is derived from an EMBL/GenBank/DDBJ whole genome shotgun (WGS) entry which is preliminary data.</text>
</comment>
<dbReference type="AlphaFoldDB" id="A0AAE2UWP4"/>
<protein>
    <submittedName>
        <fullName evidence="1">Uncharacterized protein</fullName>
    </submittedName>
</protein>
<dbReference type="RefSeq" id="WP_194417034.1">
    <property type="nucleotide sequence ID" value="NZ_JACXXJ020000005.1"/>
</dbReference>
<name>A0AAE2UWP4_AGRVI</name>
<sequence>MRNRFGVSFSDHFAIDPKWLERNGVFDPTLDLDSPLFIDPFLLHYSVHPEFSDNASSEYEARFTQICGLLLAKGTPDEDQKAYYSALQLFKTGEVKGLGGTCLGYGKSSTASGRGIGVKLAKKALDWARTVVNMGVKDPELFSTLSLFEDGIGADRISDMVASITVKSIIAFNERIIDSLIEEQKIVERPVTTSISGIKCRLLVNPFSKTPLLLLPVDILKHLPVMSDATSLSEAAETDNDVRQRVNAHIGEIFKIRTKAEKEAIKQRAMEDAQAFQALLDVLKILEKTPYNMATDPQGLMQWKPNAQTFSNLYKLKIEDDESLPEIDRVEHVVEAIIDQFKKLVEQNRLNRTFYVDENPRHERYAQLLFLAIAFAYCDANGLDISPESDAGAGPVDFKFSRGKEKVLVEIKLSTNKKIVHGYKEQLNAYELAESTFRSHYVVINVGSIGNMWKSLLRLMADKPKISKYRRAHLIDGRLRASASKLTLSGD</sequence>